<dbReference type="InterPro" id="IPR038592">
    <property type="entry name" value="CheD-like_sf"/>
</dbReference>
<comment type="caution">
    <text evidence="5">The sequence shown here is derived from an EMBL/GenBank/DDBJ whole genome shotgun (WGS) entry which is preliminary data.</text>
</comment>
<comment type="similarity">
    <text evidence="3">Belongs to the CheD family.</text>
</comment>
<dbReference type="InterPro" id="IPR011324">
    <property type="entry name" value="Cytotoxic_necrot_fac-like_cat"/>
</dbReference>
<comment type="function">
    <text evidence="3">Probably deamidates glutamine residues to glutamate on methyl-accepting chemotaxis receptors (MCPs), playing an important role in chemotaxis.</text>
</comment>
<organism evidence="5 6">
    <name type="scientific">Desulfonema ishimotonii</name>
    <dbReference type="NCBI Taxonomy" id="45657"/>
    <lineage>
        <taxon>Bacteria</taxon>
        <taxon>Pseudomonadati</taxon>
        <taxon>Thermodesulfobacteriota</taxon>
        <taxon>Desulfobacteria</taxon>
        <taxon>Desulfobacterales</taxon>
        <taxon>Desulfococcaceae</taxon>
        <taxon>Desulfonema</taxon>
    </lineage>
</organism>
<name>A0A401FSV2_9BACT</name>
<evidence type="ECO:0000313" key="6">
    <source>
        <dbReference type="Proteomes" id="UP000288096"/>
    </source>
</evidence>
<comment type="catalytic activity">
    <reaction evidence="3">
        <text>L-glutaminyl-[protein] + H2O = L-glutamyl-[protein] + NH4(+)</text>
        <dbReference type="Rhea" id="RHEA:16441"/>
        <dbReference type="Rhea" id="RHEA-COMP:10207"/>
        <dbReference type="Rhea" id="RHEA-COMP:10208"/>
        <dbReference type="ChEBI" id="CHEBI:15377"/>
        <dbReference type="ChEBI" id="CHEBI:28938"/>
        <dbReference type="ChEBI" id="CHEBI:29973"/>
        <dbReference type="ChEBI" id="CHEBI:30011"/>
        <dbReference type="EC" id="3.5.1.44"/>
    </reaction>
</comment>
<dbReference type="CDD" id="cd16352">
    <property type="entry name" value="CheD"/>
    <property type="match status" value="1"/>
</dbReference>
<dbReference type="AlphaFoldDB" id="A0A401FSV2"/>
<dbReference type="InterPro" id="IPR005659">
    <property type="entry name" value="Chemorcpt_Glu_NH3ase_CheD"/>
</dbReference>
<keyword evidence="4" id="KW-0472">Membrane</keyword>
<dbReference type="Pfam" id="PF03975">
    <property type="entry name" value="CheD"/>
    <property type="match status" value="1"/>
</dbReference>
<evidence type="ECO:0000256" key="4">
    <source>
        <dbReference type="SAM" id="Phobius"/>
    </source>
</evidence>
<keyword evidence="1 3" id="KW-0145">Chemotaxis</keyword>
<keyword evidence="2 3" id="KW-0378">Hydrolase</keyword>
<proteinExistence type="inferred from homology"/>
<accession>A0A401FSV2</accession>
<dbReference type="EMBL" id="BEXT01000001">
    <property type="protein sequence ID" value="GBC60038.1"/>
    <property type="molecule type" value="Genomic_DNA"/>
</dbReference>
<evidence type="ECO:0000256" key="2">
    <source>
        <dbReference type="ARBA" id="ARBA00022801"/>
    </source>
</evidence>
<dbReference type="PANTHER" id="PTHR35147:SF3">
    <property type="entry name" value="CHEMORECEPTOR GLUTAMINE DEAMIDASE CHED 1-RELATED"/>
    <property type="match status" value="1"/>
</dbReference>
<keyword evidence="6" id="KW-1185">Reference proteome</keyword>
<dbReference type="Gene3D" id="3.30.1330.200">
    <property type="match status" value="1"/>
</dbReference>
<gene>
    <name evidence="3" type="primary">cheD</name>
    <name evidence="5" type="ORF">DENIS_0980</name>
</gene>
<evidence type="ECO:0000313" key="5">
    <source>
        <dbReference type="EMBL" id="GBC60038.1"/>
    </source>
</evidence>
<dbReference type="SUPFAM" id="SSF64438">
    <property type="entry name" value="CNF1/YfiH-like putative cysteine hydrolases"/>
    <property type="match status" value="1"/>
</dbReference>
<keyword evidence="4" id="KW-1133">Transmembrane helix</keyword>
<sequence length="171" mass="19376">MKDKTDKPVPVNYFLEPGYIFIASEPTIISGVIGSGVSVCLFDRKKMFGGMNLYQFPYVRERQKATARYGNASTPTLIRMMLNNGSDIRHLEAQILGGAYNRKISHDNIGQENIMAARKFLHRNRIAVTSEDVGGEKGRKVIFNTSNNEVAVMKVDRIRACDWYPYENHRG</sequence>
<reference evidence="6" key="1">
    <citation type="submission" date="2017-11" db="EMBL/GenBank/DDBJ databases">
        <authorList>
            <person name="Watanabe M."/>
            <person name="Kojima H."/>
        </authorList>
    </citation>
    <scope>NUCLEOTIDE SEQUENCE [LARGE SCALE GENOMIC DNA]</scope>
    <source>
        <strain evidence="6">Tokyo 01</strain>
    </source>
</reference>
<feature type="transmembrane region" description="Helical" evidence="4">
    <location>
        <begin position="20"/>
        <end position="42"/>
    </location>
</feature>
<dbReference type="GO" id="GO:0050568">
    <property type="term" value="F:protein-glutamine glutaminase activity"/>
    <property type="evidence" value="ECO:0007669"/>
    <property type="project" value="UniProtKB-UniRule"/>
</dbReference>
<evidence type="ECO:0000256" key="1">
    <source>
        <dbReference type="ARBA" id="ARBA00022500"/>
    </source>
</evidence>
<dbReference type="EC" id="3.5.1.44" evidence="3"/>
<dbReference type="Proteomes" id="UP000288096">
    <property type="component" value="Unassembled WGS sequence"/>
</dbReference>
<protein>
    <recommendedName>
        <fullName evidence="3">Probable chemoreceptor glutamine deamidase CheD</fullName>
        <ecNumber evidence="3">3.5.1.44</ecNumber>
    </recommendedName>
</protein>
<dbReference type="GO" id="GO:0006935">
    <property type="term" value="P:chemotaxis"/>
    <property type="evidence" value="ECO:0007669"/>
    <property type="project" value="UniProtKB-UniRule"/>
</dbReference>
<keyword evidence="4" id="KW-0812">Transmembrane</keyword>
<dbReference type="HAMAP" id="MF_01440">
    <property type="entry name" value="CheD"/>
    <property type="match status" value="1"/>
</dbReference>
<evidence type="ECO:0000256" key="3">
    <source>
        <dbReference type="HAMAP-Rule" id="MF_01440"/>
    </source>
</evidence>
<dbReference type="OrthoDB" id="9807202at2"/>
<dbReference type="PANTHER" id="PTHR35147">
    <property type="entry name" value="CHEMORECEPTOR GLUTAMINE DEAMIDASE CHED-RELATED"/>
    <property type="match status" value="1"/>
</dbReference>
<reference evidence="6" key="2">
    <citation type="submission" date="2019-01" db="EMBL/GenBank/DDBJ databases">
        <title>Genome sequence of Desulfonema ishimotonii strain Tokyo 01.</title>
        <authorList>
            <person name="Fukui M."/>
        </authorList>
    </citation>
    <scope>NUCLEOTIDE SEQUENCE [LARGE SCALE GENOMIC DNA]</scope>
    <source>
        <strain evidence="6">Tokyo 01</strain>
    </source>
</reference>
<dbReference type="RefSeq" id="WP_124327494.1">
    <property type="nucleotide sequence ID" value="NZ_BEXT01000001.1"/>
</dbReference>